<keyword evidence="3" id="KW-0812">Transmembrane</keyword>
<dbReference type="Pfam" id="PF00990">
    <property type="entry name" value="GGDEF"/>
    <property type="match status" value="1"/>
</dbReference>
<dbReference type="InterPro" id="IPR011623">
    <property type="entry name" value="7TMR_DISM_rcpt_extracell_dom1"/>
</dbReference>
<feature type="transmembrane region" description="Helical" evidence="3">
    <location>
        <begin position="218"/>
        <end position="243"/>
    </location>
</feature>
<evidence type="ECO:0000256" key="1">
    <source>
        <dbReference type="ARBA" id="ARBA00012528"/>
    </source>
</evidence>
<dbReference type="InterPro" id="IPR029787">
    <property type="entry name" value="Nucleotide_cyclase"/>
</dbReference>
<dbReference type="PANTHER" id="PTHR45138">
    <property type="entry name" value="REGULATORY COMPONENTS OF SENSORY TRANSDUCTION SYSTEM"/>
    <property type="match status" value="1"/>
</dbReference>
<dbReference type="PROSITE" id="PS50887">
    <property type="entry name" value="GGDEF"/>
    <property type="match status" value="1"/>
</dbReference>
<reference evidence="6" key="1">
    <citation type="submission" date="2021-07" db="EMBL/GenBank/DDBJ databases">
        <title>Neiella marina sp. nov., isolated from the intestinal content of sea cucumber Apostichopus japonicus.</title>
        <authorList>
            <person name="Bai X."/>
        </authorList>
    </citation>
    <scope>NUCLEOTIDE SEQUENCE</scope>
    <source>
        <strain evidence="6">126</strain>
    </source>
</reference>
<feature type="chain" id="PRO_5045050238" description="diguanylate cyclase" evidence="4">
    <location>
        <begin position="21"/>
        <end position="582"/>
    </location>
</feature>
<dbReference type="EC" id="2.7.7.65" evidence="1"/>
<dbReference type="PANTHER" id="PTHR45138:SF9">
    <property type="entry name" value="DIGUANYLATE CYCLASE DGCM-RELATED"/>
    <property type="match status" value="1"/>
</dbReference>
<dbReference type="SMART" id="SM00267">
    <property type="entry name" value="GGDEF"/>
    <property type="match status" value="1"/>
</dbReference>
<dbReference type="Pfam" id="PF07696">
    <property type="entry name" value="7TMR-DISMED2"/>
    <property type="match status" value="1"/>
</dbReference>
<evidence type="ECO:0000256" key="4">
    <source>
        <dbReference type="SAM" id="SignalP"/>
    </source>
</evidence>
<dbReference type="RefSeq" id="WP_220105138.1">
    <property type="nucleotide sequence ID" value="NZ_JAHZSS010000024.1"/>
</dbReference>
<dbReference type="InterPro" id="IPR011622">
    <property type="entry name" value="7TMR_DISM_rcpt_extracell_dom2"/>
</dbReference>
<sequence length="582" mass="66992">MRHHCFWLLLLTLFCSSSLATTIQLDRHTVKLGLAGKAELLEDINGELDLEQIIAMHQQGLFQPFTVAQSNRGVTRSHYWLAFTLVNESDEPLTWVLTPETSYLDDLTLYTRSQQDDWQRHVRSDHDVFNQRDQQYRLLNVRYSQAPQSTVQAYLKLSNRTLETVSIQGYVSEQGAFTDHLIEENLLFGIYYGLFFGMTLFAFALWRYSGVRKSPYFGYFFVYLSLSMLMWASLNGFSFQFLWPQHPWLFNQSFHIIYLGVAIFSFQFSRYLLNTPTLLPKIDKALLGLIAIYLLAIPLRLLGFYDLVLYISFFSLLSMTIQPLLGWMCYQRGNQYVVFYIIAWIPYSISLFASLISATSEWSTFGMSTLNMSQLAVLFECFMLVLAMLAKMKHSSHKLQAEAELSMIDSLTQLKNRRYIEQCSAQLAEQVESGVEYWLLLIDLDDFKQINDKHGHVVGDQVLQELATILKNECRSVDVAARWGGEEFVIITNVINQRMALIIAERIRRTFAKQVSQANGNQVPHTLSIGLAKWDAAGNQTFSHCFEQADQALYHAKQNGRNQVVSYHAELANEQIVTPVQK</sequence>
<organism evidence="6 7">
    <name type="scientific">Neiella holothuriorum</name>
    <dbReference type="NCBI Taxonomy" id="2870530"/>
    <lineage>
        <taxon>Bacteria</taxon>
        <taxon>Pseudomonadati</taxon>
        <taxon>Pseudomonadota</taxon>
        <taxon>Gammaproteobacteria</taxon>
        <taxon>Alteromonadales</taxon>
        <taxon>Echinimonadaceae</taxon>
        <taxon>Neiella</taxon>
    </lineage>
</organism>
<keyword evidence="3" id="KW-0472">Membrane</keyword>
<feature type="transmembrane region" description="Helical" evidence="3">
    <location>
        <begin position="285"/>
        <end position="302"/>
    </location>
</feature>
<feature type="transmembrane region" description="Helical" evidence="3">
    <location>
        <begin position="308"/>
        <end position="330"/>
    </location>
</feature>
<feature type="transmembrane region" description="Helical" evidence="3">
    <location>
        <begin position="186"/>
        <end position="206"/>
    </location>
</feature>
<dbReference type="InterPro" id="IPR000160">
    <property type="entry name" value="GGDEF_dom"/>
</dbReference>
<dbReference type="InterPro" id="IPR050469">
    <property type="entry name" value="Diguanylate_Cyclase"/>
</dbReference>
<feature type="domain" description="GGDEF" evidence="5">
    <location>
        <begin position="435"/>
        <end position="569"/>
    </location>
</feature>
<accession>A0ABS7EJK1</accession>
<dbReference type="Proteomes" id="UP001166251">
    <property type="component" value="Unassembled WGS sequence"/>
</dbReference>
<evidence type="ECO:0000259" key="5">
    <source>
        <dbReference type="PROSITE" id="PS50887"/>
    </source>
</evidence>
<gene>
    <name evidence="6" type="ORF">K0504_15855</name>
</gene>
<evidence type="ECO:0000313" key="7">
    <source>
        <dbReference type="Proteomes" id="UP001166251"/>
    </source>
</evidence>
<keyword evidence="3" id="KW-1133">Transmembrane helix</keyword>
<dbReference type="CDD" id="cd01949">
    <property type="entry name" value="GGDEF"/>
    <property type="match status" value="1"/>
</dbReference>
<feature type="transmembrane region" description="Helical" evidence="3">
    <location>
        <begin position="370"/>
        <end position="390"/>
    </location>
</feature>
<feature type="signal peptide" evidence="4">
    <location>
        <begin position="1"/>
        <end position="20"/>
    </location>
</feature>
<evidence type="ECO:0000313" key="6">
    <source>
        <dbReference type="EMBL" id="MBW8192514.1"/>
    </source>
</evidence>
<protein>
    <recommendedName>
        <fullName evidence="1">diguanylate cyclase</fullName>
        <ecNumber evidence="1">2.7.7.65</ecNumber>
    </recommendedName>
</protein>
<dbReference type="InterPro" id="IPR043128">
    <property type="entry name" value="Rev_trsase/Diguanyl_cyclase"/>
</dbReference>
<feature type="transmembrane region" description="Helical" evidence="3">
    <location>
        <begin position="255"/>
        <end position="273"/>
    </location>
</feature>
<dbReference type="EMBL" id="JAHZSS010000024">
    <property type="protein sequence ID" value="MBW8192514.1"/>
    <property type="molecule type" value="Genomic_DNA"/>
</dbReference>
<comment type="caution">
    <text evidence="6">The sequence shown here is derived from an EMBL/GenBank/DDBJ whole genome shotgun (WGS) entry which is preliminary data.</text>
</comment>
<comment type="catalytic activity">
    <reaction evidence="2">
        <text>2 GTP = 3',3'-c-di-GMP + 2 diphosphate</text>
        <dbReference type="Rhea" id="RHEA:24898"/>
        <dbReference type="ChEBI" id="CHEBI:33019"/>
        <dbReference type="ChEBI" id="CHEBI:37565"/>
        <dbReference type="ChEBI" id="CHEBI:58805"/>
        <dbReference type="EC" id="2.7.7.65"/>
    </reaction>
</comment>
<dbReference type="Gene3D" id="2.60.40.2380">
    <property type="match status" value="1"/>
</dbReference>
<dbReference type="NCBIfam" id="TIGR00254">
    <property type="entry name" value="GGDEF"/>
    <property type="match status" value="1"/>
</dbReference>
<proteinExistence type="predicted"/>
<evidence type="ECO:0000256" key="3">
    <source>
        <dbReference type="SAM" id="Phobius"/>
    </source>
</evidence>
<keyword evidence="4" id="KW-0732">Signal</keyword>
<keyword evidence="7" id="KW-1185">Reference proteome</keyword>
<dbReference type="SUPFAM" id="SSF55073">
    <property type="entry name" value="Nucleotide cyclase"/>
    <property type="match status" value="1"/>
</dbReference>
<feature type="transmembrane region" description="Helical" evidence="3">
    <location>
        <begin position="337"/>
        <end position="358"/>
    </location>
</feature>
<dbReference type="Pfam" id="PF07695">
    <property type="entry name" value="7TMR-DISM_7TM"/>
    <property type="match status" value="1"/>
</dbReference>
<dbReference type="Gene3D" id="3.30.70.270">
    <property type="match status" value="1"/>
</dbReference>
<evidence type="ECO:0000256" key="2">
    <source>
        <dbReference type="ARBA" id="ARBA00034247"/>
    </source>
</evidence>
<name>A0ABS7EJK1_9GAMM</name>